<dbReference type="AlphaFoldDB" id="X1AM80"/>
<comment type="caution">
    <text evidence="2">The sequence shown here is derived from an EMBL/GenBank/DDBJ whole genome shotgun (WGS) entry which is preliminary data.</text>
</comment>
<evidence type="ECO:0000259" key="1">
    <source>
        <dbReference type="Pfam" id="PF01345"/>
    </source>
</evidence>
<dbReference type="InterPro" id="IPR051172">
    <property type="entry name" value="Chlamydia_OmcB"/>
</dbReference>
<dbReference type="PANTHER" id="PTHR34819:SF3">
    <property type="entry name" value="CELL SURFACE PROTEIN"/>
    <property type="match status" value="1"/>
</dbReference>
<feature type="domain" description="DUF11" evidence="1">
    <location>
        <begin position="108"/>
        <end position="202"/>
    </location>
</feature>
<feature type="domain" description="DUF11" evidence="1">
    <location>
        <begin position="2"/>
        <end position="70"/>
    </location>
</feature>
<dbReference type="InterPro" id="IPR036514">
    <property type="entry name" value="SGNH_hydro_sf"/>
</dbReference>
<accession>X1AM80</accession>
<protein>
    <recommendedName>
        <fullName evidence="1">DUF11 domain-containing protein</fullName>
    </recommendedName>
</protein>
<dbReference type="Gene3D" id="3.40.50.1110">
    <property type="entry name" value="SGNH hydrolase"/>
    <property type="match status" value="1"/>
</dbReference>
<feature type="non-terminal residue" evidence="2">
    <location>
        <position position="341"/>
    </location>
</feature>
<reference evidence="2" key="1">
    <citation type="journal article" date="2014" name="Front. Microbiol.">
        <title>High frequency of phylogenetically diverse reductive dehalogenase-homologous genes in deep subseafloor sedimentary metagenomes.</title>
        <authorList>
            <person name="Kawai M."/>
            <person name="Futagami T."/>
            <person name="Toyoda A."/>
            <person name="Takaki Y."/>
            <person name="Nishi S."/>
            <person name="Hori S."/>
            <person name="Arai W."/>
            <person name="Tsubouchi T."/>
            <person name="Morono Y."/>
            <person name="Uchiyama I."/>
            <person name="Ito T."/>
            <person name="Fujiyama A."/>
            <person name="Inagaki F."/>
            <person name="Takami H."/>
        </authorList>
    </citation>
    <scope>NUCLEOTIDE SEQUENCE</scope>
    <source>
        <strain evidence="2">Expedition CK06-06</strain>
    </source>
</reference>
<dbReference type="SUPFAM" id="SSF52266">
    <property type="entry name" value="SGNH hydrolase"/>
    <property type="match status" value="1"/>
</dbReference>
<dbReference type="PANTHER" id="PTHR34819">
    <property type="entry name" value="LARGE CYSTEINE-RICH PERIPLASMIC PROTEIN OMCB"/>
    <property type="match status" value="1"/>
</dbReference>
<dbReference type="EMBL" id="BART01001827">
    <property type="protein sequence ID" value="GAG73473.1"/>
    <property type="molecule type" value="Genomic_DNA"/>
</dbReference>
<proteinExistence type="predicted"/>
<dbReference type="Pfam" id="PF01345">
    <property type="entry name" value="DUF11"/>
    <property type="match status" value="2"/>
</dbReference>
<evidence type="ECO:0000313" key="2">
    <source>
        <dbReference type="EMBL" id="GAG73473.1"/>
    </source>
</evidence>
<gene>
    <name evidence="2" type="ORF">S01H4_06069</name>
</gene>
<dbReference type="InterPro" id="IPR001434">
    <property type="entry name" value="OmcB-like_DUF11"/>
</dbReference>
<organism evidence="2">
    <name type="scientific">marine sediment metagenome</name>
    <dbReference type="NCBI Taxonomy" id="412755"/>
    <lineage>
        <taxon>unclassified sequences</taxon>
        <taxon>metagenomes</taxon>
        <taxon>ecological metagenomes</taxon>
    </lineage>
</organism>
<name>X1AM80_9ZZZZ</name>
<sequence>MNAPNVGIKSNLSKNVTIVESSITDSGEYNSSSVLWNIDNLEINKPKTFSFKVKVNDDLTSEELITNSSALKYGSDVVIEKSVEEKLSLFTDLTTSEAFLYDVNGGHLWAGETINAKIVIRNTGEKAEESYRLICPIPDGATYISRSGTAEGISWSDDIRGLVWDLKDLGVGEEKEITFNLHVNESLVNSGGVITTDFKIESSSGEIEIPSKSINVRGRVNMTIVAMGDSLITKSNWVQTFDELLEANYPYADYNTIASAKGGERARNGYARFDSTVAVHNPQIIIIAYGTNDAGVGLWNFRDNLEGIVIKSKNLGARVFINLIGPIDWPGKEDYPKYNDE</sequence>